<feature type="transmembrane region" description="Helical" evidence="5">
    <location>
        <begin position="93"/>
        <end position="115"/>
    </location>
</feature>
<proteinExistence type="predicted"/>
<keyword evidence="4 5" id="KW-0472">Membrane</keyword>
<evidence type="ECO:0000256" key="1">
    <source>
        <dbReference type="ARBA" id="ARBA00004141"/>
    </source>
</evidence>
<feature type="transmembrane region" description="Helical" evidence="5">
    <location>
        <begin position="192"/>
        <end position="209"/>
    </location>
</feature>
<sequence>MDTFVKKVVDDSHEAAWAYLQSPVQLFVAVLIAGNFVANIVEKWIDPSAEQYPQTWEAIDSFFNSVFAIELVWNMYAFWFRRFWTSAWNVFDFVVVTIGILNMSKLPLPGPLSLLRMMRAFRVFRLFKRVKSLHAIIVSLGRSAPGVANAFVVLLLVMAIYSILGQEFFMLYASNGTFVNDSWTFMLGCYDYWGNFGLALYTMFQVFTVESWSEGIARPLFNTNDLSQQFGVALFFVSYLLCVGVALMNVVVAVLLEKMVSDEPRSVAETPNETEEKLPEHLEKVCLDIELDCIHLKQQLSAGEKHRFLLPLYSLFGLRARVSPGVLMPCFGVVPGLAFLFAERGQCVKLAHCVQLALQKTFSQILCVGFCSKLVGGLSKKPRCETNQAGDMP</sequence>
<evidence type="ECO:0000256" key="4">
    <source>
        <dbReference type="ARBA" id="ARBA00023136"/>
    </source>
</evidence>
<dbReference type="Gene3D" id="1.10.287.70">
    <property type="match status" value="1"/>
</dbReference>
<comment type="subcellular location">
    <subcellularLocation>
        <location evidence="1">Membrane</location>
        <topology evidence="1">Multi-pass membrane protein</topology>
    </subcellularLocation>
</comment>
<dbReference type="PANTHER" id="PTHR10037:SF62">
    <property type="entry name" value="SODIUM CHANNEL PROTEIN 60E"/>
    <property type="match status" value="1"/>
</dbReference>
<evidence type="ECO:0000313" key="7">
    <source>
        <dbReference type="EMBL" id="CAK9042280.1"/>
    </source>
</evidence>
<feature type="transmembrane region" description="Helical" evidence="5">
    <location>
        <begin position="230"/>
        <end position="256"/>
    </location>
</feature>
<dbReference type="InterPro" id="IPR027359">
    <property type="entry name" value="Volt_channel_dom_sf"/>
</dbReference>
<feature type="transmembrane region" description="Helical" evidence="5">
    <location>
        <begin position="136"/>
        <end position="164"/>
    </location>
</feature>
<dbReference type="InterPro" id="IPR005821">
    <property type="entry name" value="Ion_trans_dom"/>
</dbReference>
<dbReference type="PANTHER" id="PTHR10037">
    <property type="entry name" value="VOLTAGE-GATED CATION CHANNEL CALCIUM AND SODIUM"/>
    <property type="match status" value="1"/>
</dbReference>
<keyword evidence="3 5" id="KW-1133">Transmembrane helix</keyword>
<dbReference type="InterPro" id="IPR043203">
    <property type="entry name" value="VGCC_Ca_Na"/>
</dbReference>
<dbReference type="Proteomes" id="UP001642464">
    <property type="component" value="Unassembled WGS sequence"/>
</dbReference>
<reference evidence="7 8" key="1">
    <citation type="submission" date="2024-02" db="EMBL/GenBank/DDBJ databases">
        <authorList>
            <person name="Chen Y."/>
            <person name="Shah S."/>
            <person name="Dougan E. K."/>
            <person name="Thang M."/>
            <person name="Chan C."/>
        </authorList>
    </citation>
    <scope>NUCLEOTIDE SEQUENCE [LARGE SCALE GENOMIC DNA]</scope>
</reference>
<accession>A0ABP0LSV5</accession>
<dbReference type="Pfam" id="PF00520">
    <property type="entry name" value="Ion_trans"/>
    <property type="match status" value="1"/>
</dbReference>
<feature type="domain" description="Ion transport" evidence="6">
    <location>
        <begin position="24"/>
        <end position="259"/>
    </location>
</feature>
<organism evidence="7 8">
    <name type="scientific">Durusdinium trenchii</name>
    <dbReference type="NCBI Taxonomy" id="1381693"/>
    <lineage>
        <taxon>Eukaryota</taxon>
        <taxon>Sar</taxon>
        <taxon>Alveolata</taxon>
        <taxon>Dinophyceae</taxon>
        <taxon>Suessiales</taxon>
        <taxon>Symbiodiniaceae</taxon>
        <taxon>Durusdinium</taxon>
    </lineage>
</organism>
<evidence type="ECO:0000256" key="3">
    <source>
        <dbReference type="ARBA" id="ARBA00022989"/>
    </source>
</evidence>
<comment type="caution">
    <text evidence="7">The sequence shown here is derived from an EMBL/GenBank/DDBJ whole genome shotgun (WGS) entry which is preliminary data.</text>
</comment>
<feature type="transmembrane region" description="Helical" evidence="5">
    <location>
        <begin position="62"/>
        <end position="81"/>
    </location>
</feature>
<feature type="transmembrane region" description="Helical" evidence="5">
    <location>
        <begin position="20"/>
        <end position="41"/>
    </location>
</feature>
<protein>
    <submittedName>
        <fullName evidence="7">Voltage-dependent T-type calcium channel subunit alpha-1I (Voltage-gated calcium channel subunit alpha Cav3.3) (Ca(V)3.3)</fullName>
    </submittedName>
</protein>
<dbReference type="SUPFAM" id="SSF81324">
    <property type="entry name" value="Voltage-gated potassium channels"/>
    <property type="match status" value="1"/>
</dbReference>
<gene>
    <name evidence="7" type="ORF">SCF082_LOCUS24339</name>
</gene>
<name>A0ABP0LSV5_9DINO</name>
<evidence type="ECO:0000313" key="8">
    <source>
        <dbReference type="Proteomes" id="UP001642464"/>
    </source>
</evidence>
<keyword evidence="8" id="KW-1185">Reference proteome</keyword>
<keyword evidence="2 5" id="KW-0812">Transmembrane</keyword>
<feature type="transmembrane region" description="Helical" evidence="5">
    <location>
        <begin position="322"/>
        <end position="342"/>
    </location>
</feature>
<evidence type="ECO:0000256" key="2">
    <source>
        <dbReference type="ARBA" id="ARBA00022692"/>
    </source>
</evidence>
<evidence type="ECO:0000259" key="6">
    <source>
        <dbReference type="Pfam" id="PF00520"/>
    </source>
</evidence>
<evidence type="ECO:0000256" key="5">
    <source>
        <dbReference type="SAM" id="Phobius"/>
    </source>
</evidence>
<dbReference type="Gene3D" id="1.20.120.350">
    <property type="entry name" value="Voltage-gated potassium channels. Chain C"/>
    <property type="match status" value="1"/>
</dbReference>
<dbReference type="EMBL" id="CAXAMM010017891">
    <property type="protein sequence ID" value="CAK9042280.1"/>
    <property type="molecule type" value="Genomic_DNA"/>
</dbReference>